<accession>A0A5M3MQX7</accession>
<dbReference type="GeneID" id="19207806"/>
<feature type="domain" description="SET" evidence="8">
    <location>
        <begin position="47"/>
        <end position="176"/>
    </location>
</feature>
<keyword evidence="7" id="KW-0862">Zinc</keyword>
<dbReference type="Pfam" id="PF00856">
    <property type="entry name" value="SET"/>
    <property type="match status" value="1"/>
</dbReference>
<dbReference type="SMART" id="SM00317">
    <property type="entry name" value="SET"/>
    <property type="match status" value="1"/>
</dbReference>
<dbReference type="OMA" id="NCHIEAC"/>
<gene>
    <name evidence="9" type="ORF">CONPUDRAFT_56532</name>
</gene>
<dbReference type="PANTHER" id="PTHR46223:SF4">
    <property type="entry name" value="HISTONE-LYSINE N-METHYLTRANSFERASE-RELATED"/>
    <property type="match status" value="1"/>
</dbReference>
<dbReference type="InterPro" id="IPR046341">
    <property type="entry name" value="SET_dom_sf"/>
</dbReference>
<dbReference type="GO" id="GO:0046974">
    <property type="term" value="F:histone H3K9 methyltransferase activity"/>
    <property type="evidence" value="ECO:0007669"/>
    <property type="project" value="TreeGrafter"/>
</dbReference>
<dbReference type="InterPro" id="IPR001214">
    <property type="entry name" value="SET_dom"/>
</dbReference>
<dbReference type="GO" id="GO:0008270">
    <property type="term" value="F:zinc ion binding"/>
    <property type="evidence" value="ECO:0007669"/>
    <property type="project" value="InterPro"/>
</dbReference>
<dbReference type="Gene3D" id="2.170.270.10">
    <property type="entry name" value="SET domain"/>
    <property type="match status" value="1"/>
</dbReference>
<protein>
    <submittedName>
        <fullName evidence="9">SET domain-containing protein</fullName>
    </submittedName>
</protein>
<reference evidence="10" key="1">
    <citation type="journal article" date="2012" name="Science">
        <title>The Paleozoic origin of enzymatic lignin decomposition reconstructed from 31 fungal genomes.</title>
        <authorList>
            <person name="Floudas D."/>
            <person name="Binder M."/>
            <person name="Riley R."/>
            <person name="Barry K."/>
            <person name="Blanchette R.A."/>
            <person name="Henrissat B."/>
            <person name="Martinez A.T."/>
            <person name="Otillar R."/>
            <person name="Spatafora J.W."/>
            <person name="Yadav J.S."/>
            <person name="Aerts A."/>
            <person name="Benoit I."/>
            <person name="Boyd A."/>
            <person name="Carlson A."/>
            <person name="Copeland A."/>
            <person name="Coutinho P.M."/>
            <person name="de Vries R.P."/>
            <person name="Ferreira P."/>
            <person name="Findley K."/>
            <person name="Foster B."/>
            <person name="Gaskell J."/>
            <person name="Glotzer D."/>
            <person name="Gorecki P."/>
            <person name="Heitman J."/>
            <person name="Hesse C."/>
            <person name="Hori C."/>
            <person name="Igarashi K."/>
            <person name="Jurgens J.A."/>
            <person name="Kallen N."/>
            <person name="Kersten P."/>
            <person name="Kohler A."/>
            <person name="Kuees U."/>
            <person name="Kumar T.K.A."/>
            <person name="Kuo A."/>
            <person name="LaButti K."/>
            <person name="Larrondo L.F."/>
            <person name="Lindquist E."/>
            <person name="Ling A."/>
            <person name="Lombard V."/>
            <person name="Lucas S."/>
            <person name="Lundell T."/>
            <person name="Martin R."/>
            <person name="McLaughlin D.J."/>
            <person name="Morgenstern I."/>
            <person name="Morin E."/>
            <person name="Murat C."/>
            <person name="Nagy L.G."/>
            <person name="Nolan M."/>
            <person name="Ohm R.A."/>
            <person name="Patyshakuliyeva A."/>
            <person name="Rokas A."/>
            <person name="Ruiz-Duenas F.J."/>
            <person name="Sabat G."/>
            <person name="Salamov A."/>
            <person name="Samejima M."/>
            <person name="Schmutz J."/>
            <person name="Slot J.C."/>
            <person name="St John F."/>
            <person name="Stenlid J."/>
            <person name="Sun H."/>
            <person name="Sun S."/>
            <person name="Syed K."/>
            <person name="Tsang A."/>
            <person name="Wiebenga A."/>
            <person name="Young D."/>
            <person name="Pisabarro A."/>
            <person name="Eastwood D.C."/>
            <person name="Martin F."/>
            <person name="Cullen D."/>
            <person name="Grigoriev I.V."/>
            <person name="Hibbett D.S."/>
        </authorList>
    </citation>
    <scope>NUCLEOTIDE SEQUENCE [LARGE SCALE GENOMIC DNA]</scope>
    <source>
        <strain evidence="10">RWD-64-598 SS2</strain>
    </source>
</reference>
<evidence type="ECO:0000313" key="10">
    <source>
        <dbReference type="Proteomes" id="UP000053558"/>
    </source>
</evidence>
<dbReference type="SUPFAM" id="SSF82199">
    <property type="entry name" value="SET domain"/>
    <property type="match status" value="1"/>
</dbReference>
<evidence type="ECO:0000256" key="1">
    <source>
        <dbReference type="ARBA" id="ARBA00004286"/>
    </source>
</evidence>
<keyword evidence="6" id="KW-0479">Metal-binding</keyword>
<sequence>MRWPGAPFLYDNKGLLHIQEYPIFECNEFCGCDDDCPNRVVQSGRKHIVNIVRTENKGWGVRIPKGAFIGIYAGELLTSAECEERGTIYDENGRTYLFDVDFWYIDRSEHDYTVDAFHAGNVSLLSEPKSINNHSCDPNCNITPCYINEGNLQKPLLVLFTNREVEAYEELCFSYLGDIEEYKKDHAEELDEPGNVS</sequence>
<comment type="subcellular location">
    <subcellularLocation>
        <location evidence="1">Chromosome</location>
    </subcellularLocation>
</comment>
<dbReference type="GO" id="GO:0032259">
    <property type="term" value="P:methylation"/>
    <property type="evidence" value="ECO:0007669"/>
    <property type="project" value="UniProtKB-KW"/>
</dbReference>
<evidence type="ECO:0000256" key="4">
    <source>
        <dbReference type="ARBA" id="ARBA00022679"/>
    </source>
</evidence>
<comment type="caution">
    <text evidence="9">The sequence shown here is derived from an EMBL/GenBank/DDBJ whole genome shotgun (WGS) entry which is preliminary data.</text>
</comment>
<evidence type="ECO:0000313" key="9">
    <source>
        <dbReference type="EMBL" id="EIW81467.1"/>
    </source>
</evidence>
<dbReference type="PANTHER" id="PTHR46223">
    <property type="entry name" value="HISTONE-LYSINE N-METHYLTRANSFERASE SUV39H"/>
    <property type="match status" value="1"/>
</dbReference>
<dbReference type="RefSeq" id="XP_007768279.1">
    <property type="nucleotide sequence ID" value="XM_007770089.1"/>
</dbReference>
<evidence type="ECO:0000256" key="2">
    <source>
        <dbReference type="ARBA" id="ARBA00022454"/>
    </source>
</evidence>
<dbReference type="OrthoDB" id="308383at2759"/>
<dbReference type="GO" id="GO:0005694">
    <property type="term" value="C:chromosome"/>
    <property type="evidence" value="ECO:0007669"/>
    <property type="project" value="UniProtKB-SubCell"/>
</dbReference>
<evidence type="ECO:0000259" key="8">
    <source>
        <dbReference type="PROSITE" id="PS50280"/>
    </source>
</evidence>
<keyword evidence="4" id="KW-0808">Transferase</keyword>
<evidence type="ECO:0000256" key="7">
    <source>
        <dbReference type="ARBA" id="ARBA00022833"/>
    </source>
</evidence>
<dbReference type="EMBL" id="JH711578">
    <property type="protein sequence ID" value="EIW81467.1"/>
    <property type="molecule type" value="Genomic_DNA"/>
</dbReference>
<keyword evidence="10" id="KW-1185">Reference proteome</keyword>
<dbReference type="InterPro" id="IPR007728">
    <property type="entry name" value="Pre-SET_dom"/>
</dbReference>
<keyword evidence="5" id="KW-0949">S-adenosyl-L-methionine</keyword>
<keyword evidence="3" id="KW-0489">Methyltransferase</keyword>
<dbReference type="Pfam" id="PF05033">
    <property type="entry name" value="Pre-SET"/>
    <property type="match status" value="1"/>
</dbReference>
<evidence type="ECO:0000256" key="3">
    <source>
        <dbReference type="ARBA" id="ARBA00022603"/>
    </source>
</evidence>
<dbReference type="KEGG" id="cput:CONPUDRAFT_56532"/>
<dbReference type="InterPro" id="IPR050973">
    <property type="entry name" value="H3K9_Histone-Lys_N-MTase"/>
</dbReference>
<dbReference type="GO" id="GO:0005634">
    <property type="term" value="C:nucleus"/>
    <property type="evidence" value="ECO:0007669"/>
    <property type="project" value="InterPro"/>
</dbReference>
<dbReference type="AlphaFoldDB" id="A0A5M3MQX7"/>
<dbReference type="PROSITE" id="PS50280">
    <property type="entry name" value="SET"/>
    <property type="match status" value="1"/>
</dbReference>
<organism evidence="9 10">
    <name type="scientific">Coniophora puteana (strain RWD-64-598)</name>
    <name type="common">Brown rot fungus</name>
    <dbReference type="NCBI Taxonomy" id="741705"/>
    <lineage>
        <taxon>Eukaryota</taxon>
        <taxon>Fungi</taxon>
        <taxon>Dikarya</taxon>
        <taxon>Basidiomycota</taxon>
        <taxon>Agaricomycotina</taxon>
        <taxon>Agaricomycetes</taxon>
        <taxon>Agaricomycetidae</taxon>
        <taxon>Boletales</taxon>
        <taxon>Coniophorineae</taxon>
        <taxon>Coniophoraceae</taxon>
        <taxon>Coniophora</taxon>
    </lineage>
</organism>
<name>A0A5M3MQX7_CONPW</name>
<evidence type="ECO:0000256" key="6">
    <source>
        <dbReference type="ARBA" id="ARBA00022723"/>
    </source>
</evidence>
<dbReference type="Proteomes" id="UP000053558">
    <property type="component" value="Unassembled WGS sequence"/>
</dbReference>
<proteinExistence type="predicted"/>
<evidence type="ECO:0000256" key="5">
    <source>
        <dbReference type="ARBA" id="ARBA00022691"/>
    </source>
</evidence>
<keyword evidence="2" id="KW-0158">Chromosome</keyword>